<evidence type="ECO:0000313" key="4">
    <source>
        <dbReference type="Proteomes" id="UP001348817"/>
    </source>
</evidence>
<dbReference type="RefSeq" id="WP_338393868.1">
    <property type="nucleotide sequence ID" value="NZ_AP025314.1"/>
</dbReference>
<keyword evidence="4" id="KW-1185">Reference proteome</keyword>
<dbReference type="Pfam" id="PF16391">
    <property type="entry name" value="DUF5000"/>
    <property type="match status" value="1"/>
</dbReference>
<sequence length="409" mass="46329">MNAYKLLLLSCVALCVFSCQDMYEVHEEFVDGKEIVYAPKVDSVLVRPGNGRMELGMMTINSKNVTKMRVTWDNGKKSFEQAVEITDEEQTVSVLLEEMEEKAYNFRVYAIDKEGNVSIETRAFGLVYGEIYRKNITNRSLLEKKFDKDRKMLYLNWFDAPKNSYGVELKYTDATGTQKEISFENDISMSDLPGAVPGSKISYRTKYKPEENAIDFFYTDWKEATLPETYLEEMDKSKFAVHALPTDIAGDAWGGHISKLWNGTVSGGDFYHSSNDEPLPHHFTFDMGALGKLVSCWVDPRKNNNSSNVKVVQFWGIDDITDAATALPSADEGWEAESKAKGWTLLGSATRDSGRNDASFKVNFDPEASRVRYIRVRILENRAGADKYSFMSELTFTAEHPIVMDSPEE</sequence>
<feature type="signal peptide" evidence="1">
    <location>
        <begin position="1"/>
        <end position="21"/>
    </location>
</feature>
<keyword evidence="1" id="KW-0732">Signal</keyword>
<name>A0AAU9CL10_9BACT</name>
<dbReference type="EMBL" id="AP025314">
    <property type="protein sequence ID" value="BDD08622.1"/>
    <property type="molecule type" value="Genomic_DNA"/>
</dbReference>
<organism evidence="3 4">
    <name type="scientific">Fulvitalea axinellae</name>
    <dbReference type="NCBI Taxonomy" id="1182444"/>
    <lineage>
        <taxon>Bacteria</taxon>
        <taxon>Pseudomonadati</taxon>
        <taxon>Bacteroidota</taxon>
        <taxon>Cytophagia</taxon>
        <taxon>Cytophagales</taxon>
        <taxon>Persicobacteraceae</taxon>
        <taxon>Fulvitalea</taxon>
    </lineage>
</organism>
<evidence type="ECO:0000256" key="1">
    <source>
        <dbReference type="SAM" id="SignalP"/>
    </source>
</evidence>
<dbReference type="Gene3D" id="2.60.120.260">
    <property type="entry name" value="Galactose-binding domain-like"/>
    <property type="match status" value="1"/>
</dbReference>
<dbReference type="KEGG" id="fax:FUAX_10540"/>
<evidence type="ECO:0000259" key="2">
    <source>
        <dbReference type="Pfam" id="PF16391"/>
    </source>
</evidence>
<accession>A0AAU9CL10</accession>
<reference evidence="3 4" key="1">
    <citation type="submission" date="2021-12" db="EMBL/GenBank/DDBJ databases">
        <title>Genome sequencing of bacteria with rrn-lacking chromosome and rrn-plasmid.</title>
        <authorList>
            <person name="Anda M."/>
            <person name="Iwasaki W."/>
        </authorList>
    </citation>
    <scope>NUCLEOTIDE SEQUENCE [LARGE SCALE GENOMIC DNA]</scope>
    <source>
        <strain evidence="3 4">DSM 100852</strain>
    </source>
</reference>
<dbReference type="AlphaFoldDB" id="A0AAU9CL10"/>
<protein>
    <recommendedName>
        <fullName evidence="2">DUF5000 domain-containing protein</fullName>
    </recommendedName>
</protein>
<feature type="domain" description="DUF5000" evidence="2">
    <location>
        <begin position="261"/>
        <end position="396"/>
    </location>
</feature>
<dbReference type="Pfam" id="PF16389">
    <property type="entry name" value="DUF4998"/>
    <property type="match status" value="1"/>
</dbReference>
<evidence type="ECO:0000313" key="3">
    <source>
        <dbReference type="EMBL" id="BDD08622.1"/>
    </source>
</evidence>
<gene>
    <name evidence="3" type="ORF">FUAX_10540</name>
</gene>
<feature type="chain" id="PRO_5043717526" description="DUF5000 domain-containing protein" evidence="1">
    <location>
        <begin position="22"/>
        <end position="409"/>
    </location>
</feature>
<dbReference type="Proteomes" id="UP001348817">
    <property type="component" value="Chromosome"/>
</dbReference>
<dbReference type="InterPro" id="IPR032164">
    <property type="entry name" value="DUF5000"/>
</dbReference>
<proteinExistence type="predicted"/>